<dbReference type="EMBL" id="QSFW01000042">
    <property type="protein sequence ID" value="RHA82543.1"/>
    <property type="molecule type" value="Genomic_DNA"/>
</dbReference>
<evidence type="ECO:0000313" key="5">
    <source>
        <dbReference type="Proteomes" id="UP000286077"/>
    </source>
</evidence>
<dbReference type="Proteomes" id="UP000284990">
    <property type="component" value="Unassembled WGS sequence"/>
</dbReference>
<dbReference type="AlphaFoldDB" id="A0AA92UWW3"/>
<keyword evidence="1" id="KW-1133">Transmembrane helix</keyword>
<reference evidence="4 5" key="1">
    <citation type="submission" date="2018-08" db="EMBL/GenBank/DDBJ databases">
        <title>A genome reference for cultivated species of the human gut microbiota.</title>
        <authorList>
            <person name="Zou Y."/>
            <person name="Xue W."/>
            <person name="Luo G."/>
        </authorList>
    </citation>
    <scope>NUCLEOTIDE SEQUENCE [LARGE SCALE GENOMIC DNA]</scope>
    <source>
        <strain evidence="2 5">AF11-14</strain>
        <strain evidence="3 4">AM42-23AC</strain>
    </source>
</reference>
<protein>
    <submittedName>
        <fullName evidence="3">Uncharacterized protein</fullName>
    </submittedName>
</protein>
<keyword evidence="1" id="KW-0812">Transmembrane</keyword>
<accession>A0AA92UWW3</accession>
<name>A0AA92UWW3_9BACT</name>
<keyword evidence="1" id="KW-0472">Membrane</keyword>
<evidence type="ECO:0000256" key="1">
    <source>
        <dbReference type="SAM" id="Phobius"/>
    </source>
</evidence>
<evidence type="ECO:0000313" key="3">
    <source>
        <dbReference type="EMBL" id="RHA82543.1"/>
    </source>
</evidence>
<sequence length="60" mass="6957">MVHDCGIFKLYQHQRTPLNTGEASKVVLKIIVFSFLFYVIINVIYSLDDKSREKVAENPK</sequence>
<gene>
    <name evidence="3" type="ORF">DW916_14870</name>
    <name evidence="2" type="ORF">DWV60_00875</name>
</gene>
<dbReference type="EMBL" id="QSAQ01000001">
    <property type="protein sequence ID" value="RGW71098.1"/>
    <property type="molecule type" value="Genomic_DNA"/>
</dbReference>
<organism evidence="3 4">
    <name type="scientific">Segatella copri</name>
    <dbReference type="NCBI Taxonomy" id="165179"/>
    <lineage>
        <taxon>Bacteria</taxon>
        <taxon>Pseudomonadati</taxon>
        <taxon>Bacteroidota</taxon>
        <taxon>Bacteroidia</taxon>
        <taxon>Bacteroidales</taxon>
        <taxon>Prevotellaceae</taxon>
        <taxon>Segatella</taxon>
    </lineage>
</organism>
<feature type="transmembrane region" description="Helical" evidence="1">
    <location>
        <begin position="26"/>
        <end position="45"/>
    </location>
</feature>
<comment type="caution">
    <text evidence="3">The sequence shown here is derived from an EMBL/GenBank/DDBJ whole genome shotgun (WGS) entry which is preliminary data.</text>
</comment>
<proteinExistence type="predicted"/>
<dbReference type="Proteomes" id="UP000286077">
    <property type="component" value="Unassembled WGS sequence"/>
</dbReference>
<evidence type="ECO:0000313" key="2">
    <source>
        <dbReference type="EMBL" id="RGW71098.1"/>
    </source>
</evidence>
<evidence type="ECO:0000313" key="4">
    <source>
        <dbReference type="Proteomes" id="UP000284990"/>
    </source>
</evidence>